<dbReference type="RefSeq" id="WP_066618904.1">
    <property type="nucleotide sequence ID" value="NZ_FQXL01000010.1"/>
</dbReference>
<dbReference type="InterPro" id="IPR050325">
    <property type="entry name" value="Prot/Nucl_acid_deglycase"/>
</dbReference>
<dbReference type="Proteomes" id="UP000076603">
    <property type="component" value="Unassembled WGS sequence"/>
</dbReference>
<name>A0A162UKV5_9CLOT</name>
<dbReference type="PATRIC" id="fig|1121326.3.peg.1041"/>
<dbReference type="NCBIfam" id="TIGR01383">
    <property type="entry name" value="not_thiJ"/>
    <property type="match status" value="1"/>
</dbReference>
<dbReference type="STRING" id="1121326.CLMAG_10800"/>
<dbReference type="Pfam" id="PF01965">
    <property type="entry name" value="DJ-1_PfpI"/>
    <property type="match status" value="1"/>
</dbReference>
<feature type="domain" description="DJ-1/PfpI" evidence="1">
    <location>
        <begin position="2"/>
        <end position="164"/>
    </location>
</feature>
<dbReference type="InterPro" id="IPR002818">
    <property type="entry name" value="DJ-1/PfpI"/>
</dbReference>
<dbReference type="EMBL" id="LWAE01000001">
    <property type="protein sequence ID" value="KZL94027.1"/>
    <property type="molecule type" value="Genomic_DNA"/>
</dbReference>
<dbReference type="GO" id="GO:0005737">
    <property type="term" value="C:cytoplasm"/>
    <property type="evidence" value="ECO:0007669"/>
    <property type="project" value="TreeGrafter"/>
</dbReference>
<dbReference type="InterPro" id="IPR006287">
    <property type="entry name" value="DJ-1"/>
</dbReference>
<organism evidence="2 3">
    <name type="scientific">Clostridium magnum DSM 2767</name>
    <dbReference type="NCBI Taxonomy" id="1121326"/>
    <lineage>
        <taxon>Bacteria</taxon>
        <taxon>Bacillati</taxon>
        <taxon>Bacillota</taxon>
        <taxon>Clostridia</taxon>
        <taxon>Eubacteriales</taxon>
        <taxon>Clostridiaceae</taxon>
        <taxon>Clostridium</taxon>
    </lineage>
</organism>
<evidence type="ECO:0000313" key="2">
    <source>
        <dbReference type="EMBL" id="KZL94027.1"/>
    </source>
</evidence>
<proteinExistence type="predicted"/>
<accession>A0A162UKV5</accession>
<dbReference type="AlphaFoldDB" id="A0A162UKV5"/>
<dbReference type="SUPFAM" id="SSF52317">
    <property type="entry name" value="Class I glutamine amidotransferase-like"/>
    <property type="match status" value="1"/>
</dbReference>
<dbReference type="CDD" id="cd03135">
    <property type="entry name" value="GATase1_DJ-1"/>
    <property type="match status" value="1"/>
</dbReference>
<evidence type="ECO:0000313" key="3">
    <source>
        <dbReference type="Proteomes" id="UP000076603"/>
    </source>
</evidence>
<protein>
    <submittedName>
        <fullName evidence="2">Chaperone protein YajL</fullName>
    </submittedName>
</protein>
<dbReference type="OrthoDB" id="9800516at2"/>
<dbReference type="PANTHER" id="PTHR48094:SF12">
    <property type="entry name" value="PARKINSON DISEASE PROTEIN 7 HOMOLOG"/>
    <property type="match status" value="1"/>
</dbReference>
<gene>
    <name evidence="2" type="primary">yajL_1</name>
    <name evidence="2" type="ORF">CLMAG_10800</name>
</gene>
<evidence type="ECO:0000259" key="1">
    <source>
        <dbReference type="Pfam" id="PF01965"/>
    </source>
</evidence>
<dbReference type="InterPro" id="IPR029062">
    <property type="entry name" value="Class_I_gatase-like"/>
</dbReference>
<dbReference type="PANTHER" id="PTHR48094">
    <property type="entry name" value="PROTEIN/NUCLEIC ACID DEGLYCASE DJ-1-RELATED"/>
    <property type="match status" value="1"/>
</dbReference>
<sequence length="199" mass="21560">MKKAIVLLAKGFEEVEALTVVDVLRRGGVHCITCSIDGSEEVLGSHSIHVKANNLIEKVDVDKYDALVIPGGMPGAANLRDSEKVIELVKKFNAEDKILAAICAGPIVLGRAGVIEGKKVTSYPGFEGELGAVTYCKDIVAQDGNIITSRGPATAMYFSFKILENLADRKTVDDLKEAMLVKFVEDEQKKLLIKDVHFS</sequence>
<dbReference type="Gene3D" id="3.40.50.880">
    <property type="match status" value="1"/>
</dbReference>
<comment type="caution">
    <text evidence="2">The sequence shown here is derived from an EMBL/GenBank/DDBJ whole genome shotgun (WGS) entry which is preliminary data.</text>
</comment>
<keyword evidence="3" id="KW-1185">Reference proteome</keyword>
<reference evidence="2 3" key="1">
    <citation type="submission" date="2016-04" db="EMBL/GenBank/DDBJ databases">
        <title>Genome sequence of Clostridium magnum DSM 2767.</title>
        <authorList>
            <person name="Poehlein A."/>
            <person name="Uhlig R."/>
            <person name="Fischer R."/>
            <person name="Bahl H."/>
            <person name="Daniel R."/>
        </authorList>
    </citation>
    <scope>NUCLEOTIDE SEQUENCE [LARGE SCALE GENOMIC DNA]</scope>
    <source>
        <strain evidence="2 3">DSM 2767</strain>
    </source>
</reference>